<organism evidence="2 3">
    <name type="scientific">Acanthoscelides obtectus</name>
    <name type="common">Bean weevil</name>
    <name type="synonym">Bruchus obtectus</name>
    <dbReference type="NCBI Taxonomy" id="200917"/>
    <lineage>
        <taxon>Eukaryota</taxon>
        <taxon>Metazoa</taxon>
        <taxon>Ecdysozoa</taxon>
        <taxon>Arthropoda</taxon>
        <taxon>Hexapoda</taxon>
        <taxon>Insecta</taxon>
        <taxon>Pterygota</taxon>
        <taxon>Neoptera</taxon>
        <taxon>Endopterygota</taxon>
        <taxon>Coleoptera</taxon>
        <taxon>Polyphaga</taxon>
        <taxon>Cucujiformia</taxon>
        <taxon>Chrysomeloidea</taxon>
        <taxon>Chrysomelidae</taxon>
        <taxon>Bruchinae</taxon>
        <taxon>Bruchini</taxon>
        <taxon>Acanthoscelides</taxon>
    </lineage>
</organism>
<feature type="compositionally biased region" description="Basic residues" evidence="1">
    <location>
        <begin position="35"/>
        <end position="53"/>
    </location>
</feature>
<dbReference type="EMBL" id="CAKOFQ010006727">
    <property type="protein sequence ID" value="CAH1965636.1"/>
    <property type="molecule type" value="Genomic_DNA"/>
</dbReference>
<keyword evidence="3" id="KW-1185">Reference proteome</keyword>
<dbReference type="Proteomes" id="UP001152888">
    <property type="component" value="Unassembled WGS sequence"/>
</dbReference>
<accession>A0A9P0P3Q7</accession>
<evidence type="ECO:0000313" key="3">
    <source>
        <dbReference type="Proteomes" id="UP001152888"/>
    </source>
</evidence>
<protein>
    <submittedName>
        <fullName evidence="2">Uncharacterized protein</fullName>
    </submittedName>
</protein>
<feature type="region of interest" description="Disordered" evidence="1">
    <location>
        <begin position="1"/>
        <end position="76"/>
    </location>
</feature>
<proteinExistence type="predicted"/>
<evidence type="ECO:0000256" key="1">
    <source>
        <dbReference type="SAM" id="MobiDB-lite"/>
    </source>
</evidence>
<feature type="compositionally biased region" description="Basic and acidic residues" evidence="1">
    <location>
        <begin position="17"/>
        <end position="34"/>
    </location>
</feature>
<gene>
    <name evidence="2" type="ORF">ACAOBT_LOCUS6435</name>
</gene>
<feature type="compositionally biased region" description="Polar residues" evidence="1">
    <location>
        <begin position="1"/>
        <end position="16"/>
    </location>
</feature>
<dbReference type="AlphaFoldDB" id="A0A9P0P3Q7"/>
<name>A0A9P0P3Q7_ACAOB</name>
<evidence type="ECO:0000313" key="2">
    <source>
        <dbReference type="EMBL" id="CAH1965636.1"/>
    </source>
</evidence>
<sequence>MLLSSNIVRNRQNKTTELVKSESNAKRKDKERTATKKITKRNTKIKQLRKRKPSTTETESDSSLDLHLQDDDDDVDDEDSCCVGCGELCSCTKMDVDWIKSISCQRWLYEDCPKYEST</sequence>
<feature type="compositionally biased region" description="Low complexity" evidence="1">
    <location>
        <begin position="55"/>
        <end position="66"/>
    </location>
</feature>
<reference evidence="2" key="1">
    <citation type="submission" date="2022-03" db="EMBL/GenBank/DDBJ databases">
        <authorList>
            <person name="Sayadi A."/>
        </authorList>
    </citation>
    <scope>NUCLEOTIDE SEQUENCE</scope>
</reference>
<comment type="caution">
    <text evidence="2">The sequence shown here is derived from an EMBL/GenBank/DDBJ whole genome shotgun (WGS) entry which is preliminary data.</text>
</comment>